<keyword evidence="4" id="KW-1185">Reference proteome</keyword>
<evidence type="ECO:0000313" key="3">
    <source>
        <dbReference type="EMBL" id="MDO3694004.1"/>
    </source>
</evidence>
<dbReference type="NCBIfam" id="TIGR04183">
    <property type="entry name" value="Por_Secre_tail"/>
    <property type="match status" value="1"/>
</dbReference>
<comment type="caution">
    <text evidence="3">The sequence shown here is derived from an EMBL/GenBank/DDBJ whole genome shotgun (WGS) entry which is preliminary data.</text>
</comment>
<dbReference type="InterPro" id="IPR026444">
    <property type="entry name" value="Secre_tail"/>
</dbReference>
<sequence length="274" mass="29430">MLLFAVMNVSAQNLIPNWDANGATGAGSEGNMWGFASNAINPTWGEANGGGVRYRDNTTFPIEGSSESYTGRHFLYRWDGGYEGSIMSLGVTSSTGQGAISLEAGKVYELTGYYLWLNNGIAPTYQFSFSDTPTGTALSPQEFSQTETEIYKEFTYSFTPPTTGDYYLQLTQTNGLTSSTGGIIQLANLNLENTGTLSSKNISNIKPEISFNNDVLSVTTNSAISSITLFDILGRSVLSNNNSSTISISSLQSGTYILRVTTTSGEVQVVKFAK</sequence>
<feature type="domain" description="Secretion system C-terminal sorting" evidence="2">
    <location>
        <begin position="213"/>
        <end position="268"/>
    </location>
</feature>
<reference evidence="3" key="1">
    <citation type="submission" date="2023-07" db="EMBL/GenBank/DDBJ databases">
        <title>Wenyingzhuangia sp. chi5 genome sequencing and assembly.</title>
        <authorList>
            <person name="Park S."/>
        </authorList>
    </citation>
    <scope>NUCLEOTIDE SEQUENCE</scope>
    <source>
        <strain evidence="3">Chi5</strain>
    </source>
</reference>
<dbReference type="Pfam" id="PF18962">
    <property type="entry name" value="Por_Secre_tail"/>
    <property type="match status" value="1"/>
</dbReference>
<evidence type="ECO:0000259" key="2">
    <source>
        <dbReference type="Pfam" id="PF18962"/>
    </source>
</evidence>
<dbReference type="RefSeq" id="WP_302883248.1">
    <property type="nucleotide sequence ID" value="NZ_JAUMIT010000001.1"/>
</dbReference>
<dbReference type="Proteomes" id="UP001168642">
    <property type="component" value="Unassembled WGS sequence"/>
</dbReference>
<gene>
    <name evidence="3" type="ORF">QVZ41_03955</name>
</gene>
<organism evidence="3 4">
    <name type="scientific">Wenyingzhuangia gilva</name>
    <dbReference type="NCBI Taxonomy" id="3057677"/>
    <lineage>
        <taxon>Bacteria</taxon>
        <taxon>Pseudomonadati</taxon>
        <taxon>Bacteroidota</taxon>
        <taxon>Flavobacteriia</taxon>
        <taxon>Flavobacteriales</taxon>
        <taxon>Flavobacteriaceae</taxon>
        <taxon>Wenyingzhuangia</taxon>
    </lineage>
</organism>
<accession>A0ABT8VPV5</accession>
<keyword evidence="1" id="KW-0732">Signal</keyword>
<evidence type="ECO:0000313" key="4">
    <source>
        <dbReference type="Proteomes" id="UP001168642"/>
    </source>
</evidence>
<proteinExistence type="predicted"/>
<dbReference type="EMBL" id="JAUMIT010000001">
    <property type="protein sequence ID" value="MDO3694004.1"/>
    <property type="molecule type" value="Genomic_DNA"/>
</dbReference>
<name>A0ABT8VPV5_9FLAO</name>
<protein>
    <submittedName>
        <fullName evidence="3">T9SS type A sorting domain-containing protein</fullName>
    </submittedName>
</protein>
<evidence type="ECO:0000256" key="1">
    <source>
        <dbReference type="ARBA" id="ARBA00022729"/>
    </source>
</evidence>